<organism evidence="7 8">
    <name type="scientific">Candidatus Nitronereus thalassa</name>
    <dbReference type="NCBI Taxonomy" id="3020898"/>
    <lineage>
        <taxon>Bacteria</taxon>
        <taxon>Pseudomonadati</taxon>
        <taxon>Nitrospirota</taxon>
        <taxon>Nitrospiria</taxon>
        <taxon>Nitrospirales</taxon>
        <taxon>Nitrospiraceae</taxon>
        <taxon>Candidatus Nitronereus</taxon>
    </lineage>
</organism>
<sequence>MPFSFIAALLIVFLAVAFSLQNDQVVSITFFKWDFQGSLVLILLTTLFLGMLIHLLVSLPARIRKSRQASHLHKRVTELEQSLARQGQAPPH</sequence>
<dbReference type="PANTHER" id="PTHR41335:SF1">
    <property type="entry name" value="MEMBRANE PROTEIN"/>
    <property type="match status" value="1"/>
</dbReference>
<feature type="domain" description="Lipopolysaccharide assembly protein A" evidence="6">
    <location>
        <begin position="21"/>
        <end position="83"/>
    </location>
</feature>
<evidence type="ECO:0000256" key="2">
    <source>
        <dbReference type="ARBA" id="ARBA00022692"/>
    </source>
</evidence>
<keyword evidence="4 5" id="KW-0472">Membrane</keyword>
<evidence type="ECO:0000256" key="5">
    <source>
        <dbReference type="SAM" id="Phobius"/>
    </source>
</evidence>
<dbReference type="PANTHER" id="PTHR41335">
    <property type="entry name" value="MEMBRANE PROTEIN-RELATED"/>
    <property type="match status" value="1"/>
</dbReference>
<dbReference type="InterPro" id="IPR010445">
    <property type="entry name" value="LapA_dom"/>
</dbReference>
<protein>
    <submittedName>
        <fullName evidence="7">LapA family protein</fullName>
    </submittedName>
</protein>
<keyword evidence="3 5" id="KW-1133">Transmembrane helix</keyword>
<dbReference type="Pfam" id="PF06305">
    <property type="entry name" value="LapA_dom"/>
    <property type="match status" value="1"/>
</dbReference>
<gene>
    <name evidence="7" type="ORF">PPG34_05380</name>
</gene>
<name>A0ABU3K5S3_9BACT</name>
<keyword evidence="2 5" id="KW-0812">Transmembrane</keyword>
<dbReference type="EMBL" id="JAQOUE010000001">
    <property type="protein sequence ID" value="MDT7041774.1"/>
    <property type="molecule type" value="Genomic_DNA"/>
</dbReference>
<evidence type="ECO:0000256" key="4">
    <source>
        <dbReference type="ARBA" id="ARBA00023136"/>
    </source>
</evidence>
<evidence type="ECO:0000259" key="6">
    <source>
        <dbReference type="Pfam" id="PF06305"/>
    </source>
</evidence>
<evidence type="ECO:0000313" key="7">
    <source>
        <dbReference type="EMBL" id="MDT7041774.1"/>
    </source>
</evidence>
<keyword evidence="1" id="KW-1003">Cell membrane</keyword>
<evidence type="ECO:0000313" key="8">
    <source>
        <dbReference type="Proteomes" id="UP001250932"/>
    </source>
</evidence>
<comment type="caution">
    <text evidence="7">The sequence shown here is derived from an EMBL/GenBank/DDBJ whole genome shotgun (WGS) entry which is preliminary data.</text>
</comment>
<evidence type="ECO:0000256" key="3">
    <source>
        <dbReference type="ARBA" id="ARBA00022989"/>
    </source>
</evidence>
<dbReference type="RefSeq" id="WP_313832122.1">
    <property type="nucleotide sequence ID" value="NZ_JAQOUE010000001.1"/>
</dbReference>
<accession>A0ABU3K5S3</accession>
<evidence type="ECO:0000256" key="1">
    <source>
        <dbReference type="ARBA" id="ARBA00022475"/>
    </source>
</evidence>
<keyword evidence="8" id="KW-1185">Reference proteome</keyword>
<proteinExistence type="predicted"/>
<dbReference type="Proteomes" id="UP001250932">
    <property type="component" value="Unassembled WGS sequence"/>
</dbReference>
<reference evidence="7 8" key="1">
    <citation type="journal article" date="2023" name="ISME J.">
        <title>Cultivation and genomic characterization of novel and ubiquitous marine nitrite-oxidizing bacteria from the Nitrospirales.</title>
        <authorList>
            <person name="Mueller A.J."/>
            <person name="Daebeler A."/>
            <person name="Herbold C.W."/>
            <person name="Kirkegaard R.H."/>
            <person name="Daims H."/>
        </authorList>
    </citation>
    <scope>NUCLEOTIDE SEQUENCE [LARGE SCALE GENOMIC DNA]</scope>
    <source>
        <strain evidence="7 8">EB</strain>
    </source>
</reference>
<feature type="transmembrane region" description="Helical" evidence="5">
    <location>
        <begin position="35"/>
        <end position="57"/>
    </location>
</feature>